<dbReference type="Proteomes" id="UP000286732">
    <property type="component" value="Unassembled WGS sequence"/>
</dbReference>
<dbReference type="PANTHER" id="PTHR24183">
    <property type="entry name" value="FIBRONECTIN TYPE 3 AND ANKYRIN REPEAT DOMAINS PROTEIN 1"/>
    <property type="match status" value="1"/>
</dbReference>
<dbReference type="InterPro" id="IPR002110">
    <property type="entry name" value="Ankyrin_rpt"/>
</dbReference>
<feature type="non-terminal residue" evidence="2">
    <location>
        <position position="1"/>
    </location>
</feature>
<comment type="caution">
    <text evidence="2">The sequence shown here is derived from an EMBL/GenBank/DDBJ whole genome shotgun (WGS) entry which is preliminary data.</text>
</comment>
<dbReference type="PANTHER" id="PTHR24183:SF1">
    <property type="entry name" value="FIBRONECTIN TYPE 3 AND ANKYRIN REPEAT DOMAINS PROTEIN 1"/>
    <property type="match status" value="1"/>
</dbReference>
<evidence type="ECO:0000313" key="2">
    <source>
        <dbReference type="EMBL" id="RTZ82879.1"/>
    </source>
</evidence>
<dbReference type="InterPro" id="IPR036770">
    <property type="entry name" value="Ankyrin_rpt-contain_sf"/>
</dbReference>
<reference evidence="2 3" key="1">
    <citation type="submission" date="2018-06" db="EMBL/GenBank/DDBJ databases">
        <title>Combined omics and stable isotope probing to characterize newly discovered Mariana Back-Arc vent microbial communities.</title>
        <authorList>
            <person name="Trembath-Reichert E."/>
            <person name="Huber J.A."/>
        </authorList>
    </citation>
    <scope>NUCLEOTIDE SEQUENCE [LARGE SCALE GENOMIC DNA]</scope>
    <source>
        <strain evidence="2">MAG 63_2</strain>
    </source>
</reference>
<evidence type="ECO:0000256" key="1">
    <source>
        <dbReference type="PROSITE-ProRule" id="PRU00023"/>
    </source>
</evidence>
<dbReference type="Pfam" id="PF12796">
    <property type="entry name" value="Ank_2"/>
    <property type="match status" value="1"/>
</dbReference>
<gene>
    <name evidence="2" type="ORF">DSY98_00360</name>
</gene>
<dbReference type="Gene3D" id="1.25.40.20">
    <property type="entry name" value="Ankyrin repeat-containing domain"/>
    <property type="match status" value="1"/>
</dbReference>
<dbReference type="EMBL" id="QNZM01000014">
    <property type="protein sequence ID" value="RTZ82879.1"/>
    <property type="molecule type" value="Genomic_DNA"/>
</dbReference>
<dbReference type="SMART" id="SM00248">
    <property type="entry name" value="ANK"/>
    <property type="match status" value="1"/>
</dbReference>
<organism evidence="2 3">
    <name type="scientific">SAR324 cluster bacterium</name>
    <dbReference type="NCBI Taxonomy" id="2024889"/>
    <lineage>
        <taxon>Bacteria</taxon>
        <taxon>Deltaproteobacteria</taxon>
        <taxon>SAR324 cluster</taxon>
    </lineage>
</organism>
<proteinExistence type="predicted"/>
<dbReference type="PROSITE" id="PS50088">
    <property type="entry name" value="ANK_REPEAT"/>
    <property type="match status" value="1"/>
</dbReference>
<keyword evidence="1" id="KW-0040">ANK repeat</keyword>
<dbReference type="PROSITE" id="PS50297">
    <property type="entry name" value="ANK_REP_REGION"/>
    <property type="match status" value="1"/>
</dbReference>
<sequence>LFSRKILLDSINNNGETALMIAAKHGKMKLVKNLLELGASHKILTPEGKSAFTFATASGNNELAKLLR</sequence>
<dbReference type="SUPFAM" id="SSF48403">
    <property type="entry name" value="Ankyrin repeat"/>
    <property type="match status" value="1"/>
</dbReference>
<name>A0A432GG43_9DELT</name>
<accession>A0A432GG43</accession>
<dbReference type="AlphaFoldDB" id="A0A432GG43"/>
<feature type="repeat" description="ANK" evidence="1">
    <location>
        <begin position="14"/>
        <end position="46"/>
    </location>
</feature>
<evidence type="ECO:0000313" key="3">
    <source>
        <dbReference type="Proteomes" id="UP000286732"/>
    </source>
</evidence>
<protein>
    <submittedName>
        <fullName evidence="2">Uncharacterized protein</fullName>
    </submittedName>
</protein>